<dbReference type="FunFam" id="3.80.10.10:FF:000383">
    <property type="entry name" value="Leucine-rich repeat receptor protein kinase EMS1"/>
    <property type="match status" value="1"/>
</dbReference>
<comment type="similarity">
    <text evidence="2">Belongs to the RLP family.</text>
</comment>
<evidence type="ECO:0000256" key="6">
    <source>
        <dbReference type="PROSITE-ProRule" id="PRU00047"/>
    </source>
</evidence>
<dbReference type="Gene3D" id="3.80.10.10">
    <property type="entry name" value="Ribonuclease Inhibitor"/>
    <property type="match status" value="2"/>
</dbReference>
<evidence type="ECO:0000256" key="3">
    <source>
        <dbReference type="ARBA" id="ARBA00022614"/>
    </source>
</evidence>
<keyword evidence="6" id="KW-0479">Metal-binding</keyword>
<dbReference type="Pfam" id="PF00098">
    <property type="entry name" value="zf-CCHC"/>
    <property type="match status" value="1"/>
</dbReference>
<name>A0A5J5BW15_9ASTE</name>
<proteinExistence type="inferred from homology"/>
<dbReference type="InterPro" id="IPR051502">
    <property type="entry name" value="RLP_Defense_Trigger"/>
</dbReference>
<dbReference type="AlphaFoldDB" id="A0A5J5BW15"/>
<evidence type="ECO:0000256" key="2">
    <source>
        <dbReference type="ARBA" id="ARBA00009592"/>
    </source>
</evidence>
<keyword evidence="9" id="KW-0732">Signal</keyword>
<dbReference type="PROSITE" id="PS50158">
    <property type="entry name" value="ZF_CCHC"/>
    <property type="match status" value="1"/>
</dbReference>
<dbReference type="Proteomes" id="UP000325577">
    <property type="component" value="Linkage Group LG10"/>
</dbReference>
<dbReference type="InterPro" id="IPR032675">
    <property type="entry name" value="LRR_dom_sf"/>
</dbReference>
<dbReference type="Pfam" id="PF22936">
    <property type="entry name" value="Pol_BBD"/>
    <property type="match status" value="1"/>
</dbReference>
<feature type="transmembrane region" description="Helical" evidence="8">
    <location>
        <begin position="907"/>
        <end position="928"/>
    </location>
</feature>
<feature type="region of interest" description="Disordered" evidence="7">
    <location>
        <begin position="289"/>
        <end position="329"/>
    </location>
</feature>
<protein>
    <recommendedName>
        <fullName evidence="10">CCHC-type domain-containing protein</fullName>
    </recommendedName>
</protein>
<evidence type="ECO:0000256" key="4">
    <source>
        <dbReference type="ARBA" id="ARBA00022737"/>
    </source>
</evidence>
<feature type="signal peptide" evidence="9">
    <location>
        <begin position="1"/>
        <end position="21"/>
    </location>
</feature>
<dbReference type="Pfam" id="PF13855">
    <property type="entry name" value="LRR_8"/>
    <property type="match status" value="1"/>
</dbReference>
<evidence type="ECO:0000313" key="12">
    <source>
        <dbReference type="Proteomes" id="UP000325577"/>
    </source>
</evidence>
<keyword evidence="8" id="KW-0812">Transmembrane</keyword>
<keyword evidence="12" id="KW-1185">Reference proteome</keyword>
<accession>A0A5J5BW15</accession>
<feature type="compositionally biased region" description="Basic residues" evidence="7">
    <location>
        <begin position="303"/>
        <end position="321"/>
    </location>
</feature>
<dbReference type="InterPro" id="IPR036875">
    <property type="entry name" value="Znf_CCHC_sf"/>
</dbReference>
<evidence type="ECO:0000256" key="5">
    <source>
        <dbReference type="ARBA" id="ARBA00023180"/>
    </source>
</evidence>
<dbReference type="GO" id="GO:0003676">
    <property type="term" value="F:nucleic acid binding"/>
    <property type="evidence" value="ECO:0007669"/>
    <property type="project" value="InterPro"/>
</dbReference>
<evidence type="ECO:0000256" key="1">
    <source>
        <dbReference type="ARBA" id="ARBA00004251"/>
    </source>
</evidence>
<keyword evidence="4" id="KW-0677">Repeat</keyword>
<dbReference type="OrthoDB" id="418757at2759"/>
<keyword evidence="8" id="KW-1133">Transmembrane helix</keyword>
<comment type="subcellular location">
    <subcellularLocation>
        <location evidence="1">Cell membrane</location>
        <topology evidence="1">Single-pass type I membrane protein</topology>
    </subcellularLocation>
</comment>
<dbReference type="EMBL" id="CM018033">
    <property type="protein sequence ID" value="KAA8545491.1"/>
    <property type="molecule type" value="Genomic_DNA"/>
</dbReference>
<feature type="compositionally biased region" description="Polar residues" evidence="7">
    <location>
        <begin position="882"/>
        <end position="893"/>
    </location>
</feature>
<dbReference type="GO" id="GO:0008270">
    <property type="term" value="F:zinc ion binding"/>
    <property type="evidence" value="ECO:0007669"/>
    <property type="project" value="UniProtKB-KW"/>
</dbReference>
<evidence type="ECO:0000313" key="11">
    <source>
        <dbReference type="EMBL" id="KAA8545491.1"/>
    </source>
</evidence>
<organism evidence="11 12">
    <name type="scientific">Nyssa sinensis</name>
    <dbReference type="NCBI Taxonomy" id="561372"/>
    <lineage>
        <taxon>Eukaryota</taxon>
        <taxon>Viridiplantae</taxon>
        <taxon>Streptophyta</taxon>
        <taxon>Embryophyta</taxon>
        <taxon>Tracheophyta</taxon>
        <taxon>Spermatophyta</taxon>
        <taxon>Magnoliopsida</taxon>
        <taxon>eudicotyledons</taxon>
        <taxon>Gunneridae</taxon>
        <taxon>Pentapetalae</taxon>
        <taxon>asterids</taxon>
        <taxon>Cornales</taxon>
        <taxon>Nyssaceae</taxon>
        <taxon>Nyssa</taxon>
    </lineage>
</organism>
<dbReference type="Pfam" id="PF14223">
    <property type="entry name" value="Retrotran_gag_2"/>
    <property type="match status" value="1"/>
</dbReference>
<keyword evidence="6" id="KW-0862">Zinc</keyword>
<feature type="region of interest" description="Disordered" evidence="7">
    <location>
        <begin position="876"/>
        <end position="896"/>
    </location>
</feature>
<feature type="domain" description="CCHC-type" evidence="10">
    <location>
        <begin position="330"/>
        <end position="344"/>
    </location>
</feature>
<dbReference type="SUPFAM" id="SSF57756">
    <property type="entry name" value="Retrovirus zinc finger-like domains"/>
    <property type="match status" value="1"/>
</dbReference>
<evidence type="ECO:0000256" key="9">
    <source>
        <dbReference type="SAM" id="SignalP"/>
    </source>
</evidence>
<reference evidence="11 12" key="1">
    <citation type="submission" date="2019-09" db="EMBL/GenBank/DDBJ databases">
        <title>A chromosome-level genome assembly of the Chinese tupelo Nyssa sinensis.</title>
        <authorList>
            <person name="Yang X."/>
            <person name="Kang M."/>
            <person name="Yang Y."/>
            <person name="Xiong H."/>
            <person name="Wang M."/>
            <person name="Zhang Z."/>
            <person name="Wang Z."/>
            <person name="Wu H."/>
            <person name="Ma T."/>
            <person name="Liu J."/>
            <person name="Xi Z."/>
        </authorList>
    </citation>
    <scope>NUCLEOTIDE SEQUENCE [LARGE SCALE GENOMIC DNA]</scope>
    <source>
        <strain evidence="11">J267</strain>
        <tissue evidence="11">Leaf</tissue>
    </source>
</reference>
<sequence length="951" mass="106377">MASVWLWVMVFVVVNCWCCFGCWEEERIALLQLKADINFPNGTSLASWVDEKTANCCEWKGVECNTTTSHVIQLSLNSTRDWMELGDWHFNASLFLPFKQLRTLLLSDNRLVGWIDNEAKDGRHPLLKDLYEPIEGDTAKPKDMDDEKWKRLHRKTIGHIRQWLDDSVFSHVSNETDAQVLWKKLEARYEQKTATNKAFLIRKLVNMKFKEGGSIADHLNEFQSVVNQLATMKMVIEDELQALLLLSSLPDSWETLVVTMSNSAPDGKLSMGQVSSSLFNEETRRKLAGTDNAQALVSENRGRSKNRGHKGHGKSKGRSQSRGKSAEKGKCYHCGKEGHLKRNCYAWKREQKEENNNQKKNEEKNTTATFEGDEVVVLSCGEEECLHVGNEIDWVVDTGASYHATYNKEFFTSYKAGDFGTVKMGNTSHSKIVGIGDVCIRTSVGCMMTLRDVRHVPNLRLNLISGIALDREGYMNYFGNGVWKLTKGSLVVARGKACCTLYKTNLKVCRDGLNSIEDDKTLSSEERIEKPKSTVDIVVDLTHNTPPLEHAEDGGEVQEEPVRDETPLMTDDMSELDNELGKTISAKQTGGDNQLKGSFHFKDLEALTNLEELDISYNDINSLVATPQDSTMDGSLESLSILILKANHFEGNIPIRLCYLRGLSMMDLSRNNLFGSIPHCLNKVFTYEVTNYDKTFVPLFGLGYDVTNGRRSSPLLYVGKTKLVQKEYDSPYIDHSFYGGKEQVEFTTKNISYPYKGDILNLMSGIDLSCNQLSGAIPLGIGNLINIRALNLSHNNLNGSILTTFANLRQIESLDLSYNKLNGRIPPQLIELNFLAVFSVAHNNLSGMTPERKGQFATFDENSYRENPLLCGPPLHNHCSEGGSQSPTPNGSGNDAEDDGFIDMETFYASFVASYITILLGIVVMLYINAYCGRYGFASLNGASPQATILL</sequence>
<dbReference type="GO" id="GO:0005886">
    <property type="term" value="C:plasma membrane"/>
    <property type="evidence" value="ECO:0007669"/>
    <property type="project" value="UniProtKB-SubCell"/>
</dbReference>
<feature type="chain" id="PRO_5023884320" description="CCHC-type domain-containing protein" evidence="9">
    <location>
        <begin position="22"/>
        <end position="951"/>
    </location>
</feature>
<keyword evidence="5" id="KW-0325">Glycoprotein</keyword>
<dbReference type="InterPro" id="IPR054722">
    <property type="entry name" value="PolX-like_BBD"/>
</dbReference>
<dbReference type="PANTHER" id="PTHR48062">
    <property type="entry name" value="RECEPTOR-LIKE PROTEIN 14"/>
    <property type="match status" value="1"/>
</dbReference>
<keyword evidence="8" id="KW-0472">Membrane</keyword>
<dbReference type="SMART" id="SM00343">
    <property type="entry name" value="ZnF_C2HC"/>
    <property type="match status" value="1"/>
</dbReference>
<dbReference type="InterPro" id="IPR013210">
    <property type="entry name" value="LRR_N_plant-typ"/>
</dbReference>
<keyword evidence="3" id="KW-0433">Leucine-rich repeat</keyword>
<gene>
    <name evidence="11" type="ORF">F0562_020275</name>
</gene>
<dbReference type="Pfam" id="PF08263">
    <property type="entry name" value="LRRNT_2"/>
    <property type="match status" value="1"/>
</dbReference>
<evidence type="ECO:0000256" key="8">
    <source>
        <dbReference type="SAM" id="Phobius"/>
    </source>
</evidence>
<evidence type="ECO:0000256" key="7">
    <source>
        <dbReference type="SAM" id="MobiDB-lite"/>
    </source>
</evidence>
<dbReference type="InterPro" id="IPR001878">
    <property type="entry name" value="Znf_CCHC"/>
</dbReference>
<dbReference type="InterPro" id="IPR001611">
    <property type="entry name" value="Leu-rich_rpt"/>
</dbReference>
<dbReference type="SUPFAM" id="SSF52058">
    <property type="entry name" value="L domain-like"/>
    <property type="match status" value="2"/>
</dbReference>
<evidence type="ECO:0000259" key="10">
    <source>
        <dbReference type="PROSITE" id="PS50158"/>
    </source>
</evidence>
<dbReference type="PANTHER" id="PTHR48062:SF6">
    <property type="entry name" value="LEUCINE-RICH REPEAT RECEPTOR PROTEIN KINASE MSL1-LIKE ISOFORM X1"/>
    <property type="match status" value="1"/>
</dbReference>
<keyword evidence="6" id="KW-0863">Zinc-finger</keyword>